<proteinExistence type="predicted"/>
<protein>
    <submittedName>
        <fullName evidence="1">Uncharacterized protein</fullName>
    </submittedName>
</protein>
<sequence length="161" mass="18497">MIPAGSAAPDHSSEYCAGTMEWDRETAEFFYGTWKVERLLGFADSYNDASEYPEGQQVIGDELMINEHVFSSKGFQQYDVYQYELQNPQYNIQNVCYNKDAFYRLTKMDMPSLNFNDQVKLIGVSDSATGFGIPMSFMSINENRLILILEATQFELKRVTE</sequence>
<evidence type="ECO:0000313" key="1">
    <source>
        <dbReference type="EMBL" id="MFM9329866.1"/>
    </source>
</evidence>
<comment type="caution">
    <text evidence="1">The sequence shown here is derived from an EMBL/GenBank/DDBJ whole genome shotgun (WGS) entry which is preliminary data.</text>
</comment>
<gene>
    <name evidence="1" type="ORF">ACI1P1_16345</name>
</gene>
<evidence type="ECO:0000313" key="2">
    <source>
        <dbReference type="Proteomes" id="UP001631969"/>
    </source>
</evidence>
<dbReference type="EMBL" id="JBJURJ010000010">
    <property type="protein sequence ID" value="MFM9329866.1"/>
    <property type="molecule type" value="Genomic_DNA"/>
</dbReference>
<dbReference type="Proteomes" id="UP001631969">
    <property type="component" value="Unassembled WGS sequence"/>
</dbReference>
<accession>A0ACC7P1N9</accession>
<keyword evidence="2" id="KW-1185">Reference proteome</keyword>
<name>A0ACC7P1N9_9BACL</name>
<organism evidence="1 2">
    <name type="scientific">Paenibacillus mesotrionivorans</name>
    <dbReference type="NCBI Taxonomy" id="3160968"/>
    <lineage>
        <taxon>Bacteria</taxon>
        <taxon>Bacillati</taxon>
        <taxon>Bacillota</taxon>
        <taxon>Bacilli</taxon>
        <taxon>Bacillales</taxon>
        <taxon>Paenibacillaceae</taxon>
        <taxon>Paenibacillus</taxon>
    </lineage>
</organism>
<reference evidence="1" key="1">
    <citation type="submission" date="2024-12" db="EMBL/GenBank/DDBJ databases">
        <authorList>
            <person name="Wu N."/>
        </authorList>
    </citation>
    <scope>NUCLEOTIDE SEQUENCE</scope>
    <source>
        <strain evidence="1">P15</strain>
    </source>
</reference>